<dbReference type="AlphaFoldDB" id="A0A699XMD4"/>
<proteinExistence type="predicted"/>
<accession>A0A699XMD4</accession>
<reference evidence="1" key="1">
    <citation type="journal article" date="2019" name="Sci. Rep.">
        <title>Draft genome of Tanacetum cinerariifolium, the natural source of mosquito coil.</title>
        <authorList>
            <person name="Yamashiro T."/>
            <person name="Shiraishi A."/>
            <person name="Satake H."/>
            <person name="Nakayama K."/>
        </authorList>
    </citation>
    <scope>NUCLEOTIDE SEQUENCE</scope>
</reference>
<name>A0A699XMD4_TANCI</name>
<dbReference type="EMBL" id="BKCJ011847636">
    <property type="protein sequence ID" value="GFD58011.1"/>
    <property type="molecule type" value="Genomic_DNA"/>
</dbReference>
<sequence length="84" mass="8503">VPLPATVSQCKHKRQALVASQLLSCAASGLPRGAAALAGGSPARGAVAPARVAAIATQYPTWARQWRSCAKLLAAENGVTSLLP</sequence>
<comment type="caution">
    <text evidence="1">The sequence shown here is derived from an EMBL/GenBank/DDBJ whole genome shotgun (WGS) entry which is preliminary data.</text>
</comment>
<protein>
    <submittedName>
        <fullName evidence="1">Uncharacterized protein</fullName>
    </submittedName>
</protein>
<organism evidence="1">
    <name type="scientific">Tanacetum cinerariifolium</name>
    <name type="common">Dalmatian daisy</name>
    <name type="synonym">Chrysanthemum cinerariifolium</name>
    <dbReference type="NCBI Taxonomy" id="118510"/>
    <lineage>
        <taxon>Eukaryota</taxon>
        <taxon>Viridiplantae</taxon>
        <taxon>Streptophyta</taxon>
        <taxon>Embryophyta</taxon>
        <taxon>Tracheophyta</taxon>
        <taxon>Spermatophyta</taxon>
        <taxon>Magnoliopsida</taxon>
        <taxon>eudicotyledons</taxon>
        <taxon>Gunneridae</taxon>
        <taxon>Pentapetalae</taxon>
        <taxon>asterids</taxon>
        <taxon>campanulids</taxon>
        <taxon>Asterales</taxon>
        <taxon>Asteraceae</taxon>
        <taxon>Asteroideae</taxon>
        <taxon>Anthemideae</taxon>
        <taxon>Anthemidinae</taxon>
        <taxon>Tanacetum</taxon>
    </lineage>
</organism>
<gene>
    <name evidence="1" type="ORF">Tci_929980</name>
</gene>
<evidence type="ECO:0000313" key="1">
    <source>
        <dbReference type="EMBL" id="GFD58011.1"/>
    </source>
</evidence>
<feature type="non-terminal residue" evidence="1">
    <location>
        <position position="1"/>
    </location>
</feature>